<name>A0A8X8KDK0_ACIGI</name>
<dbReference type="RefSeq" id="WP_234622761.1">
    <property type="nucleotide sequence ID" value="NZ_JAHWXT010000001.1"/>
</dbReference>
<dbReference type="CDD" id="cd00371">
    <property type="entry name" value="HMA"/>
    <property type="match status" value="1"/>
</dbReference>
<sequence>MEFYIENMTCGACARRITHAIQSMDPHAEIIADPPSRNVKVTTTVKEDDIRDKLMDVGYPPR</sequence>
<organism evidence="2 3">
    <name type="scientific">Acinetobacter guillouiae</name>
    <name type="common">Acinetobacter genomosp. 11</name>
    <dbReference type="NCBI Taxonomy" id="106649"/>
    <lineage>
        <taxon>Bacteria</taxon>
        <taxon>Pseudomonadati</taxon>
        <taxon>Pseudomonadota</taxon>
        <taxon>Gammaproteobacteria</taxon>
        <taxon>Moraxellales</taxon>
        <taxon>Moraxellaceae</taxon>
        <taxon>Acinetobacter</taxon>
    </lineage>
</organism>
<dbReference type="Proteomes" id="UP000887320">
    <property type="component" value="Unassembled WGS sequence"/>
</dbReference>
<dbReference type="EMBL" id="JAHWXT010000001">
    <property type="protein sequence ID" value="MCF0263620.1"/>
    <property type="molecule type" value="Genomic_DNA"/>
</dbReference>
<dbReference type="InterPro" id="IPR036163">
    <property type="entry name" value="HMA_dom_sf"/>
</dbReference>
<dbReference type="GO" id="GO:0046872">
    <property type="term" value="F:metal ion binding"/>
    <property type="evidence" value="ECO:0007669"/>
    <property type="project" value="InterPro"/>
</dbReference>
<evidence type="ECO:0000313" key="2">
    <source>
        <dbReference type="EMBL" id="MCF0263620.1"/>
    </source>
</evidence>
<proteinExistence type="predicted"/>
<dbReference type="InterPro" id="IPR006121">
    <property type="entry name" value="HMA_dom"/>
</dbReference>
<dbReference type="PROSITE" id="PS50846">
    <property type="entry name" value="HMA_2"/>
    <property type="match status" value="1"/>
</dbReference>
<evidence type="ECO:0000313" key="3">
    <source>
        <dbReference type="Proteomes" id="UP000887320"/>
    </source>
</evidence>
<reference evidence="2" key="1">
    <citation type="submission" date="2021-07" db="EMBL/GenBank/DDBJ databases">
        <authorList>
            <person name="Fernandez M."/>
            <person name="Pereira P."/>
            <person name="Torres Tejerizo G.A."/>
            <person name="Gonzalez P."/>
            <person name="Agostini E."/>
        </authorList>
    </citation>
    <scope>NUCLEOTIDE SEQUENCE</scope>
    <source>
        <strain evidence="2">SFC 500-1A</strain>
    </source>
</reference>
<evidence type="ECO:0000259" key="1">
    <source>
        <dbReference type="PROSITE" id="PS50846"/>
    </source>
</evidence>
<protein>
    <submittedName>
        <fullName evidence="2">Heavy-metal-associated domain-containing protein</fullName>
    </submittedName>
</protein>
<dbReference type="SUPFAM" id="SSF55008">
    <property type="entry name" value="HMA, heavy metal-associated domain"/>
    <property type="match status" value="1"/>
</dbReference>
<accession>A0A8X8KDK0</accession>
<gene>
    <name evidence="2" type="ORF">KW868_03950</name>
</gene>
<dbReference type="AlphaFoldDB" id="A0A8X8KDK0"/>
<feature type="domain" description="HMA" evidence="1">
    <location>
        <begin position="1"/>
        <end position="62"/>
    </location>
</feature>
<dbReference type="Gene3D" id="3.30.70.100">
    <property type="match status" value="1"/>
</dbReference>
<comment type="caution">
    <text evidence="2">The sequence shown here is derived from an EMBL/GenBank/DDBJ whole genome shotgun (WGS) entry which is preliminary data.</text>
</comment>
<dbReference type="Pfam" id="PF00403">
    <property type="entry name" value="HMA"/>
    <property type="match status" value="1"/>
</dbReference>